<evidence type="ECO:0000256" key="1">
    <source>
        <dbReference type="ARBA" id="ARBA00001933"/>
    </source>
</evidence>
<dbReference type="AlphaFoldDB" id="A0AAW4MU43"/>
<comment type="caution">
    <text evidence="4">The sequence shown here is derived from an EMBL/GenBank/DDBJ whole genome shotgun (WGS) entry which is preliminary data.</text>
</comment>
<evidence type="ECO:0000313" key="6">
    <source>
        <dbReference type="Proteomes" id="UP001196408"/>
    </source>
</evidence>
<gene>
    <name evidence="4" type="ORF">KSV97_02615</name>
    <name evidence="5" type="ORF">KSW06_02410</name>
</gene>
<comment type="cofactor">
    <cofactor evidence="1">
        <name>pyridoxal 5'-phosphate</name>
        <dbReference type="ChEBI" id="CHEBI:597326"/>
    </cofactor>
</comment>
<keyword evidence="2" id="KW-0663">Pyridoxal phosphate</keyword>
<reference evidence="4 7" key="1">
    <citation type="submission" date="2021-06" db="EMBL/GenBank/DDBJ databases">
        <title>Collection of gut derived symbiotic bacterial strains cultured from healthy donors.</title>
        <authorList>
            <person name="Lin H."/>
            <person name="Littmann E."/>
            <person name="Pamer E.G."/>
        </authorList>
    </citation>
    <scope>NUCLEOTIDE SEQUENCE</scope>
    <source>
        <strain evidence="5 7">MSK.21.70</strain>
        <strain evidence="4">MSK.21.82</strain>
    </source>
</reference>
<dbReference type="PIRSF" id="PIRSF006278">
    <property type="entry name" value="ACCD_DCysDesulf"/>
    <property type="match status" value="1"/>
</dbReference>
<evidence type="ECO:0000313" key="7">
    <source>
        <dbReference type="Proteomes" id="UP001197492"/>
    </source>
</evidence>
<protein>
    <submittedName>
        <fullName evidence="4">D-cysteine desulfhydrase family protein</fullName>
    </submittedName>
</protein>
<dbReference type="PANTHER" id="PTHR43780:SF2">
    <property type="entry name" value="1-AMINOCYCLOPROPANE-1-CARBOXYLATE DEAMINASE-RELATED"/>
    <property type="match status" value="1"/>
</dbReference>
<dbReference type="EMBL" id="JAHOEF010000010">
    <property type="protein sequence ID" value="MBV3382135.1"/>
    <property type="molecule type" value="Genomic_DNA"/>
</dbReference>
<dbReference type="Pfam" id="PF00291">
    <property type="entry name" value="PALP"/>
    <property type="match status" value="1"/>
</dbReference>
<dbReference type="NCBIfam" id="TIGR01275">
    <property type="entry name" value="ACC_deam_rel"/>
    <property type="match status" value="1"/>
</dbReference>
<evidence type="ECO:0000313" key="4">
    <source>
        <dbReference type="EMBL" id="MBV3382135.1"/>
    </source>
</evidence>
<sequence>MNKLHLAQLPTPIEKIDYLSNKYKPNIFVKRDDLTDSVASGNKIRKLEYSVAEALSLGCDTLITNGGFQSNHCRSTAAVAAKLGLKCILILRKEPGENIETANFLLDHMLGADIRVKEHDDFQANKDEMMQEVYQEVLDKGGKPYIIPMGASNGIGTLGYIDAFDEILEYEKKTGIVFDTIIDAVGSGGTYTGLYLGNELRQAHKDIVGINVCDDANFFINEINSIIDDTLPHLDVKDVERSHIHIIDGYVGRGYSLSRKEELEAISDLSRHSGIILDPVYTGKAYYGLIHELEKGTFDHAKNILFMHTGGIYGLFSKSKEIISA</sequence>
<dbReference type="EMBL" id="JAHOEL010000009">
    <property type="protein sequence ID" value="MBV3392118.1"/>
    <property type="molecule type" value="Genomic_DNA"/>
</dbReference>
<dbReference type="PANTHER" id="PTHR43780">
    <property type="entry name" value="1-AMINOCYCLOPROPANE-1-CARBOXYLATE DEAMINASE-RELATED"/>
    <property type="match status" value="1"/>
</dbReference>
<dbReference type="InterPro" id="IPR027278">
    <property type="entry name" value="ACCD_DCysDesulf"/>
</dbReference>
<accession>A0AAW4MU43</accession>
<dbReference type="InterPro" id="IPR001926">
    <property type="entry name" value="TrpB-like_PALP"/>
</dbReference>
<dbReference type="Proteomes" id="UP001196408">
    <property type="component" value="Unassembled WGS sequence"/>
</dbReference>
<evidence type="ECO:0000313" key="5">
    <source>
        <dbReference type="EMBL" id="MBV3392118.1"/>
    </source>
</evidence>
<dbReference type="GO" id="GO:0019148">
    <property type="term" value="F:D-cysteine desulfhydrase activity"/>
    <property type="evidence" value="ECO:0007669"/>
    <property type="project" value="TreeGrafter"/>
</dbReference>
<keyword evidence="7" id="KW-1185">Reference proteome</keyword>
<proteinExistence type="predicted"/>
<dbReference type="RefSeq" id="WP_217747157.1">
    <property type="nucleotide sequence ID" value="NZ_JAHOEB010000010.1"/>
</dbReference>
<feature type="domain" description="Tryptophan synthase beta chain-like PALP" evidence="3">
    <location>
        <begin position="7"/>
        <end position="310"/>
    </location>
</feature>
<dbReference type="Proteomes" id="UP001197492">
    <property type="component" value="Unassembled WGS sequence"/>
</dbReference>
<dbReference type="InterPro" id="IPR005966">
    <property type="entry name" value="D-Cys_desShydrase"/>
</dbReference>
<evidence type="ECO:0000259" key="3">
    <source>
        <dbReference type="Pfam" id="PF00291"/>
    </source>
</evidence>
<name>A0AAW4MU43_9FIRM</name>
<organism evidence="4 6">
    <name type="scientific">Catenibacterium mitsuokai</name>
    <dbReference type="NCBI Taxonomy" id="100886"/>
    <lineage>
        <taxon>Bacteria</taxon>
        <taxon>Bacillati</taxon>
        <taxon>Bacillota</taxon>
        <taxon>Erysipelotrichia</taxon>
        <taxon>Erysipelotrichales</taxon>
        <taxon>Coprobacillaceae</taxon>
        <taxon>Catenibacterium</taxon>
    </lineage>
</organism>
<evidence type="ECO:0000256" key="2">
    <source>
        <dbReference type="ARBA" id="ARBA00022898"/>
    </source>
</evidence>